<dbReference type="EMBL" id="KB742833">
    <property type="protein sequence ID" value="EOB03786.1"/>
    <property type="molecule type" value="Genomic_DNA"/>
</dbReference>
<evidence type="ECO:0000313" key="2">
    <source>
        <dbReference type="EMBL" id="EOB03786.1"/>
    </source>
</evidence>
<gene>
    <name evidence="2" type="ORF">Anapl_00108</name>
</gene>
<feature type="region of interest" description="Disordered" evidence="1">
    <location>
        <begin position="52"/>
        <end position="81"/>
    </location>
</feature>
<proteinExistence type="predicted"/>
<feature type="region of interest" description="Disordered" evidence="1">
    <location>
        <begin position="450"/>
        <end position="513"/>
    </location>
</feature>
<reference evidence="3" key="1">
    <citation type="journal article" date="2013" name="Nat. Genet.">
        <title>The duck genome and transcriptome provide insight into an avian influenza virus reservoir species.</title>
        <authorList>
            <person name="Huang Y."/>
            <person name="Li Y."/>
            <person name="Burt D.W."/>
            <person name="Chen H."/>
            <person name="Zhang Y."/>
            <person name="Qian W."/>
            <person name="Kim H."/>
            <person name="Gan S."/>
            <person name="Zhao Y."/>
            <person name="Li J."/>
            <person name="Yi K."/>
            <person name="Feng H."/>
            <person name="Zhu P."/>
            <person name="Li B."/>
            <person name="Liu Q."/>
            <person name="Fairley S."/>
            <person name="Magor K.E."/>
            <person name="Du Z."/>
            <person name="Hu X."/>
            <person name="Goodman L."/>
            <person name="Tafer H."/>
            <person name="Vignal A."/>
            <person name="Lee T."/>
            <person name="Kim K.W."/>
            <person name="Sheng Z."/>
            <person name="An Y."/>
            <person name="Searle S."/>
            <person name="Herrero J."/>
            <person name="Groenen M.A."/>
            <person name="Crooijmans R.P."/>
            <person name="Faraut T."/>
            <person name="Cai Q."/>
            <person name="Webster R.G."/>
            <person name="Aldridge J.R."/>
            <person name="Warren W.C."/>
            <person name="Bartschat S."/>
            <person name="Kehr S."/>
            <person name="Marz M."/>
            <person name="Stadler P.F."/>
            <person name="Smith J."/>
            <person name="Kraus R.H."/>
            <person name="Zhao Y."/>
            <person name="Ren L."/>
            <person name="Fei J."/>
            <person name="Morisson M."/>
            <person name="Kaiser P."/>
            <person name="Griffin D.K."/>
            <person name="Rao M."/>
            <person name="Pitel F."/>
            <person name="Wang J."/>
            <person name="Li N."/>
        </authorList>
    </citation>
    <scope>NUCLEOTIDE SEQUENCE [LARGE SCALE GENOMIC DNA]</scope>
</reference>
<protein>
    <submittedName>
        <fullName evidence="2">Uncharacterized protein</fullName>
    </submittedName>
</protein>
<accession>R0K1G1</accession>
<dbReference type="AlphaFoldDB" id="R0K1G1"/>
<sequence length="513" mass="57681">MASEGFQDQIIPSESEHSETLHILLSKSIEHNRQSSKVLAKREPSGMAVAALGPSCSRMAEPERKSSAQTPRTRVQLSKAGDPLSEPSIFICSMKLKSQEKVIFKEQAAQKDLNVTKEKEERTMAHALKLVSYNRAFLLGHVPLHLDGTRSQMPQTTDLKWCGEQLRACCKRSQPSHYEIKQHEISRKALLGWPQPFQVSESTMAASKRQAQGKKSKVRSLGQCKAGRMDDLQCVQAYCSFIPTFNNPHTALRRRYSKRSLSHQRQRHHSCISFQEHNSARDQPRAPELSHLCCQLWSGPAPTRLCQGSVTPRHGLRATGPGARDHGQQEQQRFPPLPPLCLYSWMHSRTANQARKPISPDRYPDTAAQLHKRFARTAREAAQIRPTCPSPGGVCAEREQHCHRHQHPACHSSEQREKQLGAGRALTPCHGRPPAFTTRCPGVLLQAEGCQERREQPETEDCLLPAPARTEQPEQGSSESDYYSLTAVYTRHNEDAQQPLDGTKAYHPLVEDR</sequence>
<feature type="compositionally biased region" description="Polar residues" evidence="1">
    <location>
        <begin position="67"/>
        <end position="76"/>
    </location>
</feature>
<evidence type="ECO:0000256" key="1">
    <source>
        <dbReference type="SAM" id="MobiDB-lite"/>
    </source>
</evidence>
<name>R0K1G1_ANAPL</name>
<keyword evidence="3" id="KW-1185">Reference proteome</keyword>
<evidence type="ECO:0000313" key="3">
    <source>
        <dbReference type="Proteomes" id="UP000296049"/>
    </source>
</evidence>
<dbReference type="Proteomes" id="UP000296049">
    <property type="component" value="Unassembled WGS sequence"/>
</dbReference>
<organism evidence="2 3">
    <name type="scientific">Anas platyrhynchos</name>
    <name type="common">Mallard</name>
    <name type="synonym">Anas boschas</name>
    <dbReference type="NCBI Taxonomy" id="8839"/>
    <lineage>
        <taxon>Eukaryota</taxon>
        <taxon>Metazoa</taxon>
        <taxon>Chordata</taxon>
        <taxon>Craniata</taxon>
        <taxon>Vertebrata</taxon>
        <taxon>Euteleostomi</taxon>
        <taxon>Archelosauria</taxon>
        <taxon>Archosauria</taxon>
        <taxon>Dinosauria</taxon>
        <taxon>Saurischia</taxon>
        <taxon>Theropoda</taxon>
        <taxon>Coelurosauria</taxon>
        <taxon>Aves</taxon>
        <taxon>Neognathae</taxon>
        <taxon>Galloanserae</taxon>
        <taxon>Anseriformes</taxon>
        <taxon>Anatidae</taxon>
        <taxon>Anatinae</taxon>
        <taxon>Anas</taxon>
    </lineage>
</organism>
<feature type="compositionally biased region" description="Polar residues" evidence="1">
    <location>
        <begin position="473"/>
        <end position="483"/>
    </location>
</feature>